<dbReference type="InterPro" id="IPR016171">
    <property type="entry name" value="Vanillyl_alc_oxidase_C-sub2"/>
</dbReference>
<dbReference type="InterPro" id="IPR016164">
    <property type="entry name" value="FAD-linked_Oxase-like_C"/>
</dbReference>
<dbReference type="FunFam" id="1.10.45.10:FF:000001">
    <property type="entry name" value="D-lactate dehydrogenase mitochondrial"/>
    <property type="match status" value="1"/>
</dbReference>
<dbReference type="PANTHER" id="PTHR42934:SF2">
    <property type="entry name" value="GLYCOLATE OXIDASE SUBUNIT GLCD"/>
    <property type="match status" value="1"/>
</dbReference>
<dbReference type="OrthoDB" id="9811557at2"/>
<dbReference type="SUPFAM" id="SSF56176">
    <property type="entry name" value="FAD-binding/transporter-associated domain-like"/>
    <property type="match status" value="1"/>
</dbReference>
<dbReference type="InterPro" id="IPR051914">
    <property type="entry name" value="FAD-linked_OxidoTrans_Type4"/>
</dbReference>
<dbReference type="EMBL" id="FOKA01000011">
    <property type="protein sequence ID" value="SFB24466.1"/>
    <property type="molecule type" value="Genomic_DNA"/>
</dbReference>
<dbReference type="InterPro" id="IPR036318">
    <property type="entry name" value="FAD-bd_PCMH-like_sf"/>
</dbReference>
<accession>A0A1I0ZH53</accession>
<keyword evidence="3" id="KW-0274">FAD</keyword>
<keyword evidence="4" id="KW-0560">Oxidoreductase</keyword>
<keyword evidence="2" id="KW-0285">Flavoprotein</keyword>
<dbReference type="RefSeq" id="WP_090033623.1">
    <property type="nucleotide sequence ID" value="NZ_BONM01000007.1"/>
</dbReference>
<dbReference type="GO" id="GO:0071949">
    <property type="term" value="F:FAD binding"/>
    <property type="evidence" value="ECO:0007669"/>
    <property type="project" value="InterPro"/>
</dbReference>
<reference evidence="7" key="1">
    <citation type="submission" date="2016-10" db="EMBL/GenBank/DDBJ databases">
        <authorList>
            <person name="Varghese N."/>
            <person name="Submissions S."/>
        </authorList>
    </citation>
    <scope>NUCLEOTIDE SEQUENCE [LARGE SCALE GENOMIC DNA]</scope>
    <source>
        <strain evidence="7">CGMCC 4.6945</strain>
    </source>
</reference>
<evidence type="ECO:0000256" key="3">
    <source>
        <dbReference type="ARBA" id="ARBA00022827"/>
    </source>
</evidence>
<keyword evidence="7" id="KW-1185">Reference proteome</keyword>
<evidence type="ECO:0000256" key="1">
    <source>
        <dbReference type="ARBA" id="ARBA00001974"/>
    </source>
</evidence>
<dbReference type="PROSITE" id="PS51387">
    <property type="entry name" value="FAD_PCMH"/>
    <property type="match status" value="1"/>
</dbReference>
<organism evidence="6 7">
    <name type="scientific">Cellulomonas marina</name>
    <dbReference type="NCBI Taxonomy" id="988821"/>
    <lineage>
        <taxon>Bacteria</taxon>
        <taxon>Bacillati</taxon>
        <taxon>Actinomycetota</taxon>
        <taxon>Actinomycetes</taxon>
        <taxon>Micrococcales</taxon>
        <taxon>Cellulomonadaceae</taxon>
        <taxon>Cellulomonas</taxon>
    </lineage>
</organism>
<dbReference type="Pfam" id="PF01565">
    <property type="entry name" value="FAD_binding_4"/>
    <property type="match status" value="1"/>
</dbReference>
<dbReference type="STRING" id="988821.SAMN05421867_11118"/>
<evidence type="ECO:0000256" key="2">
    <source>
        <dbReference type="ARBA" id="ARBA00022630"/>
    </source>
</evidence>
<evidence type="ECO:0000313" key="7">
    <source>
        <dbReference type="Proteomes" id="UP000199012"/>
    </source>
</evidence>
<dbReference type="InterPro" id="IPR006094">
    <property type="entry name" value="Oxid_FAD_bind_N"/>
</dbReference>
<dbReference type="AlphaFoldDB" id="A0A1I0ZH53"/>
<gene>
    <name evidence="6" type="ORF">SAMN05421867_11118</name>
</gene>
<dbReference type="SUPFAM" id="SSF55103">
    <property type="entry name" value="FAD-linked oxidases, C-terminal domain"/>
    <property type="match status" value="1"/>
</dbReference>
<dbReference type="Gene3D" id="3.30.465.10">
    <property type="match status" value="1"/>
</dbReference>
<evidence type="ECO:0000313" key="6">
    <source>
        <dbReference type="EMBL" id="SFB24466.1"/>
    </source>
</evidence>
<dbReference type="Pfam" id="PF02913">
    <property type="entry name" value="FAD-oxidase_C"/>
    <property type="match status" value="1"/>
</dbReference>
<evidence type="ECO:0000256" key="4">
    <source>
        <dbReference type="ARBA" id="ARBA00023002"/>
    </source>
</evidence>
<dbReference type="Gene3D" id="1.10.45.10">
    <property type="entry name" value="Vanillyl-alcohol Oxidase, Chain A, domain 4"/>
    <property type="match status" value="1"/>
</dbReference>
<dbReference type="Gene3D" id="3.30.70.2740">
    <property type="match status" value="1"/>
</dbReference>
<sequence length="450" mass="45351">MTPTALDELVAAVTEVLRDVPARTAARTDRSGWGPDGVPDAVVRAHGVADVVAAMRWAHAHRVPVVARGSGSGLAGGASAGPGQVVLDLSAMDRIVEIRAEDAVAVVEPGVIAGDLDRAARAHGLRYAPDPGSVDLATIGGTIATNAGGLRCVKYGVTRDAVLALDVVLADGSLLRTGAGTLKGVTGYDLTSLVVGSEGTLGVVVGATLRLVPLPVATATIAASFTDVESAAAAATAITAAGVRPSTLELLDRATLAAVDAAQGTDLGAHGAALLLVQTDGFAAAAEADAVVAVLTPTAAHLEVTADPERTATLVAARRLALPSIERHGQVLIEDVAVPRSALAAAVRGIEQIAARTGVRVFTLAHAGDGNLHPVVLTDDGVVTPRVQDTVDAIVALALALGGTLTGEHGVGVLKRPWLDDELGPVARDVQARIKHAFDPHGLLNPGKAI</sequence>
<comment type="cofactor">
    <cofactor evidence="1">
        <name>FAD</name>
        <dbReference type="ChEBI" id="CHEBI:57692"/>
    </cofactor>
</comment>
<name>A0A1I0ZH53_9CELL</name>
<protein>
    <submittedName>
        <fullName evidence="6">Glycolate oxidase</fullName>
    </submittedName>
</protein>
<proteinExistence type="predicted"/>
<dbReference type="InterPro" id="IPR016166">
    <property type="entry name" value="FAD-bd_PCMH"/>
</dbReference>
<dbReference type="Proteomes" id="UP000199012">
    <property type="component" value="Unassembled WGS sequence"/>
</dbReference>
<evidence type="ECO:0000259" key="5">
    <source>
        <dbReference type="PROSITE" id="PS51387"/>
    </source>
</evidence>
<dbReference type="GO" id="GO:0016491">
    <property type="term" value="F:oxidoreductase activity"/>
    <property type="evidence" value="ECO:0007669"/>
    <property type="project" value="UniProtKB-KW"/>
</dbReference>
<feature type="domain" description="FAD-binding PCMH-type" evidence="5">
    <location>
        <begin position="35"/>
        <end position="214"/>
    </location>
</feature>
<dbReference type="PANTHER" id="PTHR42934">
    <property type="entry name" value="GLYCOLATE OXIDASE SUBUNIT GLCD"/>
    <property type="match status" value="1"/>
</dbReference>
<dbReference type="InterPro" id="IPR016169">
    <property type="entry name" value="FAD-bd_PCMH_sub2"/>
</dbReference>
<dbReference type="InterPro" id="IPR004113">
    <property type="entry name" value="FAD-bd_oxidored_4_C"/>
</dbReference>